<dbReference type="RefSeq" id="WP_193534644.1">
    <property type="nucleotide sequence ID" value="NZ_JADCLJ010000007.1"/>
</dbReference>
<protein>
    <recommendedName>
        <fullName evidence="2">histidine kinase</fullName>
        <ecNumber evidence="2">2.7.13.3</ecNumber>
    </recommendedName>
</protein>
<sequence length="571" mass="64756">MNLLSFFKGTKLYLSILTLVAFILLLSNITFQPQPSWIVLLLLIGSIILLNHYMIFLAPKGNCLSMDSSIYLATIFLFGLELPLTLLLFSSILITIFFYKKTALWKHLFNMAMYTVMITGAYYTFIFLGGNIGLVNTESLIAYCLALFSYLLINVFLVGMYFVVDSFKSSLSIIKMILKDSLSNYVITLALAIIFTMLLGSYPILGTIVFTFIIVMLSLVFARYFKLYEEVVNDKKTREQILNSLPIGIITYDDKTSEFSLNAPAEGLLKKDNHEVSRIVNSLEEKDSFWQIISSEKSVQNEKIHVKNDDDTKRVLLVSQSALNDSYDHLTGRIIHFIDITEEEEREKRIQQSEKLAVLGSAAARAAHEIRNPLAVIHGFLSLMKQSSEENSKKLQLPLMLKELDRINSIVEDMLMMAKPGVPTLKEAYIEDILNEILPFYRESQGTKNIQFEVNVTRLPLLLDTRQIKQVLYNLIRNSCEAMGERGKLSIYSVVEGNMYLLFIKDNGAGIPENIRERVFEPFLTSKETGTGLGLIIVQRIIENHHGTIELYSSSEKGTTFLISIPLKGLN</sequence>
<dbReference type="Gene3D" id="3.30.450.20">
    <property type="entry name" value="PAS domain"/>
    <property type="match status" value="1"/>
</dbReference>
<dbReference type="CDD" id="cd00082">
    <property type="entry name" value="HisKA"/>
    <property type="match status" value="1"/>
</dbReference>
<dbReference type="EC" id="2.7.13.3" evidence="2"/>
<dbReference type="PANTHER" id="PTHR43065">
    <property type="entry name" value="SENSOR HISTIDINE KINASE"/>
    <property type="match status" value="1"/>
</dbReference>
<evidence type="ECO:0000313" key="12">
    <source>
        <dbReference type="EMBL" id="MBE4907170.1"/>
    </source>
</evidence>
<accession>A0ABR9QFA1</accession>
<evidence type="ECO:0000256" key="4">
    <source>
        <dbReference type="ARBA" id="ARBA00022679"/>
    </source>
</evidence>
<evidence type="ECO:0000259" key="11">
    <source>
        <dbReference type="PROSITE" id="PS50113"/>
    </source>
</evidence>
<feature type="transmembrane region" description="Helical" evidence="9">
    <location>
        <begin position="111"/>
        <end position="134"/>
    </location>
</feature>
<feature type="transmembrane region" description="Helical" evidence="9">
    <location>
        <begin position="38"/>
        <end position="58"/>
    </location>
</feature>
<evidence type="ECO:0000259" key="10">
    <source>
        <dbReference type="PROSITE" id="PS50109"/>
    </source>
</evidence>
<dbReference type="SMART" id="SM00387">
    <property type="entry name" value="HATPase_c"/>
    <property type="match status" value="1"/>
</dbReference>
<dbReference type="GO" id="GO:0016301">
    <property type="term" value="F:kinase activity"/>
    <property type="evidence" value="ECO:0007669"/>
    <property type="project" value="UniProtKB-KW"/>
</dbReference>
<keyword evidence="7" id="KW-0067">ATP-binding</keyword>
<dbReference type="SUPFAM" id="SSF47384">
    <property type="entry name" value="Homodimeric domain of signal transducing histidine kinase"/>
    <property type="match status" value="1"/>
</dbReference>
<evidence type="ECO:0000256" key="1">
    <source>
        <dbReference type="ARBA" id="ARBA00000085"/>
    </source>
</evidence>
<name>A0ABR9QFA1_9BACI</name>
<keyword evidence="9" id="KW-0472">Membrane</keyword>
<dbReference type="InterPro" id="IPR000700">
    <property type="entry name" value="PAS-assoc_C"/>
</dbReference>
<dbReference type="SMART" id="SM00388">
    <property type="entry name" value="HisKA"/>
    <property type="match status" value="1"/>
</dbReference>
<keyword evidence="13" id="KW-1185">Reference proteome</keyword>
<gene>
    <name evidence="12" type="ORF">IMZ08_03740</name>
</gene>
<dbReference type="Gene3D" id="3.30.565.10">
    <property type="entry name" value="Histidine kinase-like ATPase, C-terminal domain"/>
    <property type="match status" value="1"/>
</dbReference>
<feature type="domain" description="PAC" evidence="11">
    <location>
        <begin position="300"/>
        <end position="352"/>
    </location>
</feature>
<dbReference type="InterPro" id="IPR005467">
    <property type="entry name" value="His_kinase_dom"/>
</dbReference>
<dbReference type="InterPro" id="IPR003661">
    <property type="entry name" value="HisK_dim/P_dom"/>
</dbReference>
<dbReference type="EMBL" id="JADCLJ010000007">
    <property type="protein sequence ID" value="MBE4907170.1"/>
    <property type="molecule type" value="Genomic_DNA"/>
</dbReference>
<dbReference type="Proteomes" id="UP001516662">
    <property type="component" value="Unassembled WGS sequence"/>
</dbReference>
<organism evidence="12 13">
    <name type="scientific">Litchfieldia luteola</name>
    <dbReference type="NCBI Taxonomy" id="682179"/>
    <lineage>
        <taxon>Bacteria</taxon>
        <taxon>Bacillati</taxon>
        <taxon>Bacillota</taxon>
        <taxon>Bacilli</taxon>
        <taxon>Bacillales</taxon>
        <taxon>Bacillaceae</taxon>
        <taxon>Litchfieldia</taxon>
    </lineage>
</organism>
<evidence type="ECO:0000313" key="13">
    <source>
        <dbReference type="Proteomes" id="UP001516662"/>
    </source>
</evidence>
<comment type="catalytic activity">
    <reaction evidence="1">
        <text>ATP + protein L-histidine = ADP + protein N-phospho-L-histidine.</text>
        <dbReference type="EC" id="2.7.13.3"/>
    </reaction>
</comment>
<reference evidence="12 13" key="1">
    <citation type="submission" date="2020-10" db="EMBL/GenBank/DDBJ databases">
        <title>Bacillus sp. HD4P25, an endophyte from a halophyte.</title>
        <authorList>
            <person name="Sun J.-Q."/>
        </authorList>
    </citation>
    <scope>NUCLEOTIDE SEQUENCE [LARGE SCALE GENOMIC DNA]</scope>
    <source>
        <strain evidence="12 13">YIM 93174</strain>
    </source>
</reference>
<dbReference type="PRINTS" id="PR00344">
    <property type="entry name" value="BCTRLSENSOR"/>
</dbReference>
<evidence type="ECO:0000256" key="7">
    <source>
        <dbReference type="ARBA" id="ARBA00022840"/>
    </source>
</evidence>
<keyword evidence="8" id="KW-0902">Two-component regulatory system</keyword>
<keyword evidence="9" id="KW-0812">Transmembrane</keyword>
<keyword evidence="3" id="KW-0597">Phosphoprotein</keyword>
<evidence type="ECO:0000256" key="8">
    <source>
        <dbReference type="ARBA" id="ARBA00023012"/>
    </source>
</evidence>
<keyword evidence="4" id="KW-0808">Transferase</keyword>
<dbReference type="Pfam" id="PF02518">
    <property type="entry name" value="HATPase_c"/>
    <property type="match status" value="1"/>
</dbReference>
<feature type="transmembrane region" description="Helical" evidence="9">
    <location>
        <begin position="185"/>
        <end position="202"/>
    </location>
</feature>
<dbReference type="Gene3D" id="1.10.287.130">
    <property type="match status" value="1"/>
</dbReference>
<feature type="transmembrane region" description="Helical" evidence="9">
    <location>
        <begin position="208"/>
        <end position="225"/>
    </location>
</feature>
<dbReference type="InterPro" id="IPR036890">
    <property type="entry name" value="HATPase_C_sf"/>
</dbReference>
<dbReference type="InterPro" id="IPR003594">
    <property type="entry name" value="HATPase_dom"/>
</dbReference>
<dbReference type="SUPFAM" id="SSF55874">
    <property type="entry name" value="ATPase domain of HSP90 chaperone/DNA topoisomerase II/histidine kinase"/>
    <property type="match status" value="1"/>
</dbReference>
<evidence type="ECO:0000256" key="3">
    <source>
        <dbReference type="ARBA" id="ARBA00022553"/>
    </source>
</evidence>
<proteinExistence type="predicted"/>
<dbReference type="InterPro" id="IPR036097">
    <property type="entry name" value="HisK_dim/P_sf"/>
</dbReference>
<keyword evidence="5" id="KW-0547">Nucleotide-binding</keyword>
<keyword evidence="6 12" id="KW-0418">Kinase</keyword>
<evidence type="ECO:0000256" key="9">
    <source>
        <dbReference type="SAM" id="Phobius"/>
    </source>
</evidence>
<comment type="caution">
    <text evidence="12">The sequence shown here is derived from an EMBL/GenBank/DDBJ whole genome shotgun (WGS) entry which is preliminary data.</text>
</comment>
<feature type="transmembrane region" description="Helical" evidence="9">
    <location>
        <begin position="70"/>
        <end position="99"/>
    </location>
</feature>
<feature type="transmembrane region" description="Helical" evidence="9">
    <location>
        <begin position="140"/>
        <end position="164"/>
    </location>
</feature>
<dbReference type="InterPro" id="IPR004358">
    <property type="entry name" value="Sig_transdc_His_kin-like_C"/>
</dbReference>
<dbReference type="PROSITE" id="PS50109">
    <property type="entry name" value="HIS_KIN"/>
    <property type="match status" value="1"/>
</dbReference>
<feature type="domain" description="Histidine kinase" evidence="10">
    <location>
        <begin position="365"/>
        <end position="569"/>
    </location>
</feature>
<dbReference type="Pfam" id="PF00512">
    <property type="entry name" value="HisKA"/>
    <property type="match status" value="1"/>
</dbReference>
<evidence type="ECO:0000256" key="5">
    <source>
        <dbReference type="ARBA" id="ARBA00022741"/>
    </source>
</evidence>
<feature type="transmembrane region" description="Helical" evidence="9">
    <location>
        <begin position="12"/>
        <end position="31"/>
    </location>
</feature>
<dbReference type="PANTHER" id="PTHR43065:SF10">
    <property type="entry name" value="PEROXIDE STRESS-ACTIVATED HISTIDINE KINASE MAK3"/>
    <property type="match status" value="1"/>
</dbReference>
<evidence type="ECO:0000256" key="6">
    <source>
        <dbReference type="ARBA" id="ARBA00022777"/>
    </source>
</evidence>
<dbReference type="PROSITE" id="PS50113">
    <property type="entry name" value="PAC"/>
    <property type="match status" value="1"/>
</dbReference>
<evidence type="ECO:0000256" key="2">
    <source>
        <dbReference type="ARBA" id="ARBA00012438"/>
    </source>
</evidence>
<keyword evidence="9" id="KW-1133">Transmembrane helix</keyword>